<keyword evidence="3" id="KW-1185">Reference proteome</keyword>
<name>A0A3M7SYW0_BRAPC</name>
<proteinExistence type="predicted"/>
<dbReference type="AlphaFoldDB" id="A0A3M7SYW0"/>
<reference evidence="2 3" key="1">
    <citation type="journal article" date="2018" name="Sci. Rep.">
        <title>Genomic signatures of local adaptation to the degree of environmental predictability in rotifers.</title>
        <authorList>
            <person name="Franch-Gras L."/>
            <person name="Hahn C."/>
            <person name="Garcia-Roger E.M."/>
            <person name="Carmona M.J."/>
            <person name="Serra M."/>
            <person name="Gomez A."/>
        </authorList>
    </citation>
    <scope>NUCLEOTIDE SEQUENCE [LARGE SCALE GENOMIC DNA]</scope>
    <source>
        <strain evidence="2">HYR1</strain>
    </source>
</reference>
<organism evidence="2 3">
    <name type="scientific">Brachionus plicatilis</name>
    <name type="common">Marine rotifer</name>
    <name type="synonym">Brachionus muelleri</name>
    <dbReference type="NCBI Taxonomy" id="10195"/>
    <lineage>
        <taxon>Eukaryota</taxon>
        <taxon>Metazoa</taxon>
        <taxon>Spiralia</taxon>
        <taxon>Gnathifera</taxon>
        <taxon>Rotifera</taxon>
        <taxon>Eurotatoria</taxon>
        <taxon>Monogononta</taxon>
        <taxon>Pseudotrocha</taxon>
        <taxon>Ploima</taxon>
        <taxon>Brachionidae</taxon>
        <taxon>Brachionus</taxon>
    </lineage>
</organism>
<dbReference type="EMBL" id="REGN01000578">
    <property type="protein sequence ID" value="RNA40875.1"/>
    <property type="molecule type" value="Genomic_DNA"/>
</dbReference>
<evidence type="ECO:0000313" key="2">
    <source>
        <dbReference type="EMBL" id="RNA40875.1"/>
    </source>
</evidence>
<gene>
    <name evidence="2" type="ORF">BpHYR1_033625</name>
</gene>
<feature type="compositionally biased region" description="Polar residues" evidence="1">
    <location>
        <begin position="35"/>
        <end position="45"/>
    </location>
</feature>
<dbReference type="Proteomes" id="UP000276133">
    <property type="component" value="Unassembled WGS sequence"/>
</dbReference>
<sequence length="59" mass="6889">MLLVTFCINKKQMNSLKESFLKIRNETILKEEDQNQSNQKAIKNNNMEKIDKISGSLMD</sequence>
<comment type="caution">
    <text evidence="2">The sequence shown here is derived from an EMBL/GenBank/DDBJ whole genome shotgun (WGS) entry which is preliminary data.</text>
</comment>
<evidence type="ECO:0000256" key="1">
    <source>
        <dbReference type="SAM" id="MobiDB-lite"/>
    </source>
</evidence>
<accession>A0A3M7SYW0</accession>
<protein>
    <submittedName>
        <fullName evidence="2">Uncharacterized protein</fullName>
    </submittedName>
</protein>
<evidence type="ECO:0000313" key="3">
    <source>
        <dbReference type="Proteomes" id="UP000276133"/>
    </source>
</evidence>
<feature type="region of interest" description="Disordered" evidence="1">
    <location>
        <begin position="32"/>
        <end position="59"/>
    </location>
</feature>